<reference evidence="2 3" key="1">
    <citation type="submission" date="2016-10" db="EMBL/GenBank/DDBJ databases">
        <authorList>
            <person name="de Groot N.N."/>
        </authorList>
    </citation>
    <scope>NUCLEOTIDE SEQUENCE [LARGE SCALE GENOMIC DNA]</scope>
    <source>
        <strain evidence="2 3">JCM 11308</strain>
    </source>
</reference>
<dbReference type="InterPro" id="IPR045057">
    <property type="entry name" value="Gcn5-rel_NAT"/>
</dbReference>
<dbReference type="Pfam" id="PF14542">
    <property type="entry name" value="Acetyltransf_CG"/>
    <property type="match status" value="1"/>
</dbReference>
<evidence type="ECO:0000313" key="2">
    <source>
        <dbReference type="EMBL" id="SDD26861.1"/>
    </source>
</evidence>
<dbReference type="RefSeq" id="WP_072846597.1">
    <property type="nucleotide sequence ID" value="NZ_FNAB01000003.1"/>
</dbReference>
<dbReference type="EMBL" id="FNAB01000003">
    <property type="protein sequence ID" value="SDD26861.1"/>
    <property type="molecule type" value="Genomic_DNA"/>
</dbReference>
<gene>
    <name evidence="2" type="ORF">SAMN05444580_103476</name>
</gene>
<dbReference type="SUPFAM" id="SSF55729">
    <property type="entry name" value="Acyl-CoA N-acyltransferases (Nat)"/>
    <property type="match status" value="1"/>
</dbReference>
<dbReference type="STRING" id="168276.SAMN05444580_103476"/>
<evidence type="ECO:0000259" key="1">
    <source>
        <dbReference type="PROSITE" id="PS51729"/>
    </source>
</evidence>
<protein>
    <recommendedName>
        <fullName evidence="1">N-acetyltransferase domain-containing protein</fullName>
    </recommendedName>
</protein>
<name>A0A1G6TCR7_9NOCA</name>
<sequence>MSEPATRVEHNADHTRYEVYVDDELAGHTDYKPADANRAFVHTEIFPRYEGQGLAKVLIRGALDDTRDHQLGVLPFCPFVHRFVQKNPDYLTLVPSWARERMGLPAA</sequence>
<organism evidence="2 3">
    <name type="scientific">Rhodococcus tukisamuensis</name>
    <dbReference type="NCBI Taxonomy" id="168276"/>
    <lineage>
        <taxon>Bacteria</taxon>
        <taxon>Bacillati</taxon>
        <taxon>Actinomycetota</taxon>
        <taxon>Actinomycetes</taxon>
        <taxon>Mycobacteriales</taxon>
        <taxon>Nocardiaceae</taxon>
        <taxon>Rhodococcus</taxon>
    </lineage>
</organism>
<dbReference type="PROSITE" id="PS51729">
    <property type="entry name" value="GNAT_YJDJ"/>
    <property type="match status" value="1"/>
</dbReference>
<dbReference type="InterPro" id="IPR016181">
    <property type="entry name" value="Acyl_CoA_acyltransferase"/>
</dbReference>
<keyword evidence="3" id="KW-1185">Reference proteome</keyword>
<dbReference type="InterPro" id="IPR031165">
    <property type="entry name" value="GNAT_YJDJ"/>
</dbReference>
<dbReference type="Gene3D" id="3.40.630.30">
    <property type="match status" value="1"/>
</dbReference>
<dbReference type="AlphaFoldDB" id="A0A1G6TCR7"/>
<accession>A0A1G6TCR7</accession>
<dbReference type="PANTHER" id="PTHR31435:SF10">
    <property type="entry name" value="BSR4717 PROTEIN"/>
    <property type="match status" value="1"/>
</dbReference>
<feature type="domain" description="N-acetyltransferase" evidence="1">
    <location>
        <begin position="9"/>
        <end position="95"/>
    </location>
</feature>
<dbReference type="PANTHER" id="PTHR31435">
    <property type="entry name" value="PROTEIN NATD1"/>
    <property type="match status" value="1"/>
</dbReference>
<dbReference type="Proteomes" id="UP000199417">
    <property type="component" value="Unassembled WGS sequence"/>
</dbReference>
<evidence type="ECO:0000313" key="3">
    <source>
        <dbReference type="Proteomes" id="UP000199417"/>
    </source>
</evidence>
<proteinExistence type="predicted"/>